<proteinExistence type="predicted"/>
<accession>S4VZ16</accession>
<dbReference type="RefSeq" id="YP_008437809.1">
    <property type="nucleotide sequence ID" value="NC_022098.1"/>
</dbReference>
<sequence>MADTEVECPVCKHDDRAFYVVPNNNIILMCDECTSIWLDPARPRWGQSANDRTLRAHFGVTDVQQLFVEPSSGWATRREVCQDRKWRGALDRIGCIKTDMPDPYSTGGSIDG</sequence>
<organism evidence="1 2">
    <name type="scientific">Pandoravirus salinus</name>
    <dbReference type="NCBI Taxonomy" id="1349410"/>
    <lineage>
        <taxon>Viruses</taxon>
        <taxon>Pandoravirus</taxon>
    </lineage>
</organism>
<dbReference type="GeneID" id="16606523"/>
<dbReference type="KEGG" id="vg:16606523"/>
<evidence type="ECO:0000313" key="1">
    <source>
        <dbReference type="EMBL" id="AGO84736.1"/>
    </source>
</evidence>
<keyword evidence="2" id="KW-1185">Reference proteome</keyword>
<name>S4VZ16_9VIRU</name>
<dbReference type="EMBL" id="KC977571">
    <property type="protein sequence ID" value="AGO84736.1"/>
    <property type="molecule type" value="Genomic_DNA"/>
</dbReference>
<evidence type="ECO:0000313" key="2">
    <source>
        <dbReference type="Proteomes" id="UP000204584"/>
    </source>
</evidence>
<reference evidence="1 2" key="1">
    <citation type="journal article" date="2013" name="Science">
        <title>Pandoraviruses: amoeba viruses with genomes up to 2.5 Mb reaching that of parasitic eukaryotes.</title>
        <authorList>
            <person name="Philippe N."/>
            <person name="Legendre M."/>
            <person name="Doutre G."/>
            <person name="Coute Y."/>
            <person name="Poirot O."/>
            <person name="Lescot M."/>
            <person name="Arslan D."/>
            <person name="Seltzer V."/>
            <person name="Bertaux L."/>
            <person name="Bruley C."/>
            <person name="Garin J."/>
            <person name="Claverie J.M."/>
            <person name="Abergel C."/>
        </authorList>
    </citation>
    <scope>NUCLEOTIDE SEQUENCE [LARGE SCALE GENOMIC DNA]</scope>
</reference>
<protein>
    <submittedName>
        <fullName evidence="1">Uncharacterized protein</fullName>
    </submittedName>
</protein>
<gene>
    <name evidence="1" type="ORF">psal_cds_750</name>
</gene>
<dbReference type="Proteomes" id="UP000204584">
    <property type="component" value="Segment"/>
</dbReference>